<dbReference type="Pfam" id="PF08353">
    <property type="entry name" value="MurT_C"/>
    <property type="match status" value="1"/>
</dbReference>
<evidence type="ECO:0000313" key="3">
    <source>
        <dbReference type="Proteomes" id="UP001212803"/>
    </source>
</evidence>
<reference evidence="2 3" key="1">
    <citation type="journal article" date="2023" name="ISME J.">
        <title>Thermophilic Dehalococcoidia with unusual traits shed light on an unexpected past.</title>
        <authorList>
            <person name="Palmer M."/>
            <person name="Covington J.K."/>
            <person name="Zhou E.M."/>
            <person name="Thomas S.C."/>
            <person name="Habib N."/>
            <person name="Seymour C.O."/>
            <person name="Lai D."/>
            <person name="Johnston J."/>
            <person name="Hashimi A."/>
            <person name="Jiao J.Y."/>
            <person name="Muok A.R."/>
            <person name="Liu L."/>
            <person name="Xian W.D."/>
            <person name="Zhi X.Y."/>
            <person name="Li M.M."/>
            <person name="Silva L.P."/>
            <person name="Bowen B.P."/>
            <person name="Louie K."/>
            <person name="Briegel A."/>
            <person name="Pett-Ridge J."/>
            <person name="Weber P.K."/>
            <person name="Tocheva E.I."/>
            <person name="Woyke T."/>
            <person name="Northen T.R."/>
            <person name="Mayali X."/>
            <person name="Li W.J."/>
            <person name="Hedlund B.P."/>
        </authorList>
    </citation>
    <scope>NUCLEOTIDE SEQUENCE [LARGE SCALE GENOMIC DNA]</scope>
    <source>
        <strain evidence="2 3">YIM 72310</strain>
    </source>
</reference>
<gene>
    <name evidence="2" type="ORF">O0235_09150</name>
</gene>
<proteinExistence type="predicted"/>
<accession>A0ABY7M4K2</accession>
<organism evidence="2 3">
    <name type="scientific">Tepidiforma flava</name>
    <dbReference type="NCBI Taxonomy" id="3004094"/>
    <lineage>
        <taxon>Bacteria</taxon>
        <taxon>Bacillati</taxon>
        <taxon>Chloroflexota</taxon>
        <taxon>Tepidiformia</taxon>
        <taxon>Tepidiformales</taxon>
        <taxon>Tepidiformaceae</taxon>
        <taxon>Tepidiforma</taxon>
    </lineage>
</organism>
<name>A0ABY7M4K2_9CHLR</name>
<evidence type="ECO:0000313" key="2">
    <source>
        <dbReference type="EMBL" id="WBL34960.1"/>
    </source>
</evidence>
<evidence type="ECO:0000259" key="1">
    <source>
        <dbReference type="Pfam" id="PF08353"/>
    </source>
</evidence>
<dbReference type="PANTHER" id="PTHR23135">
    <property type="entry name" value="MUR LIGASE FAMILY MEMBER"/>
    <property type="match status" value="1"/>
</dbReference>
<dbReference type="InterPro" id="IPR036565">
    <property type="entry name" value="Mur-like_cat_sf"/>
</dbReference>
<dbReference type="Gene3D" id="3.40.1190.10">
    <property type="entry name" value="Mur-like, catalytic domain"/>
    <property type="match status" value="1"/>
</dbReference>
<keyword evidence="3" id="KW-1185">Reference proteome</keyword>
<sequence length="193" mass="19962">MRLTGLYNVANALAAAGAARVLGIAEEAVRRGLRETSAAFGRQEVVRLEGRELWLLLAKNPAGANQVLLLLEQAGGPGMAVAGLLNDRFADGQDVSWIWDVEYELLAGRVARCWAGGDRAEDLALRLDYAGWPRPLAAAAEPGGAAGRGAGRDIAGRAGLRHPDVYGDAGPAGGAGAAGCGQERAGVALRRAR</sequence>
<dbReference type="RefSeq" id="WP_270055488.1">
    <property type="nucleotide sequence ID" value="NZ_CP115149.1"/>
</dbReference>
<dbReference type="InterPro" id="IPR013564">
    <property type="entry name" value="MurT_C"/>
</dbReference>
<dbReference type="EMBL" id="CP115149">
    <property type="protein sequence ID" value="WBL34960.1"/>
    <property type="molecule type" value="Genomic_DNA"/>
</dbReference>
<feature type="domain" description="Lipid II isoglutaminyl synthase (glutamine-hydrolyzing) subunit MurT C-terminal" evidence="1">
    <location>
        <begin position="57"/>
        <end position="133"/>
    </location>
</feature>
<dbReference type="PANTHER" id="PTHR23135:SF7">
    <property type="entry name" value="LIPID II ISOGLUTAMINYL SYNTHASE (GLUTAMINE-HYDROLYZING) SUBUNIT MURT"/>
    <property type="match status" value="1"/>
</dbReference>
<dbReference type="Proteomes" id="UP001212803">
    <property type="component" value="Chromosome"/>
</dbReference>
<protein>
    <submittedName>
        <fullName evidence="2">DUF1727 domain-containing protein</fullName>
    </submittedName>
</protein>
<dbReference type="SUPFAM" id="SSF53623">
    <property type="entry name" value="MurD-like peptide ligases, catalytic domain"/>
    <property type="match status" value="1"/>
</dbReference>